<dbReference type="EMBL" id="CP031088">
    <property type="protein sequence ID" value="AXF95765.1"/>
    <property type="molecule type" value="Genomic_DNA"/>
</dbReference>
<reference evidence="2" key="1">
    <citation type="submission" date="2018-07" db="EMBL/GenBank/DDBJ databases">
        <title>Complete Genome Sequence of Spiroplasma phoeniceum.</title>
        <authorList>
            <person name="Davis R.E."/>
            <person name="Shao J.Y."/>
            <person name="Zhao Y."/>
            <person name="Silver A."/>
            <person name="Stump z."/>
            <person name="Gasparich G."/>
        </authorList>
    </citation>
    <scope>NUCLEOTIDE SEQUENCE [LARGE SCALE GENOMIC DNA]</scope>
    <source>
        <strain evidence="2">P40</strain>
    </source>
</reference>
<proteinExistence type="predicted"/>
<sequence length="58" mass="7343">MKYIINNFNLFDLQAKLKNFLSKNYKNKYYKRIKQKIFSYINLCNDYYNGNFFFERFN</sequence>
<evidence type="ECO:0000313" key="2">
    <source>
        <dbReference type="Proteomes" id="UP000253689"/>
    </source>
</evidence>
<protein>
    <submittedName>
        <fullName evidence="1">Integrase</fullName>
    </submittedName>
</protein>
<dbReference type="RefSeq" id="WP_222611589.1">
    <property type="nucleotide sequence ID" value="NZ_CP031088.1"/>
</dbReference>
<accession>A0A345DNH7</accession>
<dbReference type="Proteomes" id="UP000253689">
    <property type="component" value="Chromosome"/>
</dbReference>
<organism evidence="1 2">
    <name type="scientific">Spiroplasma phoeniceum P40</name>
    <dbReference type="NCBI Taxonomy" id="1276259"/>
    <lineage>
        <taxon>Bacteria</taxon>
        <taxon>Bacillati</taxon>
        <taxon>Mycoplasmatota</taxon>
        <taxon>Mollicutes</taxon>
        <taxon>Entomoplasmatales</taxon>
        <taxon>Spiroplasmataceae</taxon>
        <taxon>Spiroplasma</taxon>
    </lineage>
</organism>
<dbReference type="AlphaFoldDB" id="A0A345DNH7"/>
<dbReference type="KEGG" id="sphh:SDAV_00780"/>
<keyword evidence="2" id="KW-1185">Reference proteome</keyword>
<name>A0A345DNH7_9MOLU</name>
<evidence type="ECO:0000313" key="1">
    <source>
        <dbReference type="EMBL" id="AXF95765.1"/>
    </source>
</evidence>
<gene>
    <name evidence="1" type="ORF">SDAV_00780</name>
</gene>